<dbReference type="InterPro" id="IPR039448">
    <property type="entry name" value="Beta_helix"/>
</dbReference>
<comment type="caution">
    <text evidence="2">The sequence shown here is derived from an EMBL/GenBank/DDBJ whole genome shotgun (WGS) entry which is preliminary data.</text>
</comment>
<gene>
    <name evidence="2" type="ORF">PAT3040_03235</name>
</gene>
<dbReference type="Pfam" id="PF13229">
    <property type="entry name" value="Beta_helix"/>
    <property type="match status" value="1"/>
</dbReference>
<dbReference type="Gene3D" id="2.160.20.10">
    <property type="entry name" value="Single-stranded right-handed beta-helix, Pectin lyase-like"/>
    <property type="match status" value="3"/>
</dbReference>
<dbReference type="SUPFAM" id="SSF51126">
    <property type="entry name" value="Pectin lyase-like"/>
    <property type="match status" value="2"/>
</dbReference>
<evidence type="ECO:0000313" key="3">
    <source>
        <dbReference type="Proteomes" id="UP000245202"/>
    </source>
</evidence>
<dbReference type="Proteomes" id="UP000245202">
    <property type="component" value="Unassembled WGS sequence"/>
</dbReference>
<evidence type="ECO:0000313" key="2">
    <source>
        <dbReference type="EMBL" id="GBG08647.1"/>
    </source>
</evidence>
<dbReference type="InterPro" id="IPR011050">
    <property type="entry name" value="Pectin_lyase_fold/virulence"/>
</dbReference>
<dbReference type="EMBL" id="BDQX01000171">
    <property type="protein sequence ID" value="GBG08647.1"/>
    <property type="molecule type" value="Genomic_DNA"/>
</dbReference>
<dbReference type="SMART" id="SM00710">
    <property type="entry name" value="PbH1"/>
    <property type="match status" value="11"/>
</dbReference>
<protein>
    <recommendedName>
        <fullName evidence="1">Right handed beta helix domain-containing protein</fullName>
    </recommendedName>
</protein>
<organism evidence="2 3">
    <name type="scientific">Paenibacillus agaridevorans</name>
    <dbReference type="NCBI Taxonomy" id="171404"/>
    <lineage>
        <taxon>Bacteria</taxon>
        <taxon>Bacillati</taxon>
        <taxon>Bacillota</taxon>
        <taxon>Bacilli</taxon>
        <taxon>Bacillales</taxon>
        <taxon>Paenibacillaceae</taxon>
        <taxon>Paenibacillus</taxon>
    </lineage>
</organism>
<name>A0A2R5EPZ3_9BACL</name>
<dbReference type="AlphaFoldDB" id="A0A2R5EPZ3"/>
<evidence type="ECO:0000259" key="1">
    <source>
        <dbReference type="Pfam" id="PF13229"/>
    </source>
</evidence>
<dbReference type="InterPro" id="IPR006626">
    <property type="entry name" value="PbH1"/>
</dbReference>
<dbReference type="InterPro" id="IPR012334">
    <property type="entry name" value="Pectin_lyas_fold"/>
</dbReference>
<accession>A0A2R5EPZ3</accession>
<feature type="domain" description="Right handed beta helix" evidence="1">
    <location>
        <begin position="284"/>
        <end position="419"/>
    </location>
</feature>
<sequence>MPDGADPTAYQTKLHTIDLKRWGIRNDGSKPVETTRGINKALVWANNSGITAVTLPAGTYTIDKNSNIEMVANMLFELSDKVTIQKEPNAKESYFLLQVKYGDNNVTLRGGIYKGDKDQHDYSKKESPYTPGTHEGGYGISVIGAENVTIDGVSATHFTGDGLVLGGHGTMVRDLYENSFESGGIDAKGKRVADPAKIRTSIPLKFDHAIFKDRREFEMANNLKLPRSFDIFFYSSKNTLISSRKSVNARDIIALPDGASYAHLVFSQKGFKDAYIEQWNRVVSSNVVVRDSEFAYNRRQGITVGGADRVLIVGNELHHMKGTMPQSGIDVEGGFGENGNRNSNIMIKDNKFHNNASYDVILYDGRDAIVEGNHLASKGAIGLAVSPPFTGALVRGNHFDGTRIIAYHDVTFQDNRLNNSYTTLEGPRITIDGMEVTDGILGISPKEAYGVTAKNVTITSKNKSAEAGLSLFGKKVKLSNITIIGESKLRTFTGGVEPGSVIDNLQVLNYNSTYGLSLPPATYTNCRFEGAEGAKTGAIGLSLGGKYVFDGCSFRIGSTAMNGLIADNAKLDLTIRNSSLEGLGDASLISVQSAANVLIENNTLNANRLTRENVELIKLNDFWKRNDKHDILKAVIQGNDISSNLYAIGISTLYAGTNAPPYTIKNNKLKHAALSIKDNDVSEGNELNN</sequence>
<reference evidence="2 3" key="1">
    <citation type="submission" date="2017-08" db="EMBL/GenBank/DDBJ databases">
        <title>Substantial Increase in Enzyme Production by Combined Drug-Resistance Mutations in Paenibacillus agaridevorans.</title>
        <authorList>
            <person name="Tanaka Y."/>
            <person name="Funane K."/>
            <person name="Hosaka T."/>
            <person name="Shiwa Y."/>
            <person name="Fujita N."/>
            <person name="Miyazaki T."/>
            <person name="Yoshikawa H."/>
            <person name="Murakami K."/>
            <person name="Kasahara K."/>
            <person name="Inaoka T."/>
            <person name="Hiraga Y."/>
            <person name="Ochi K."/>
        </authorList>
    </citation>
    <scope>NUCLEOTIDE SEQUENCE [LARGE SCALE GENOMIC DNA]</scope>
    <source>
        <strain evidence="2 3">T-3040</strain>
    </source>
</reference>
<keyword evidence="3" id="KW-1185">Reference proteome</keyword>
<proteinExistence type="predicted"/>